<sequence>MWKFKDRPMTLWVKVVVPINGSSRVVGQFPLKKTVFVRCGKTFALLRKSFML</sequence>
<dbReference type="EMBL" id="MNCJ02000322">
    <property type="protein sequence ID" value="KAF5799199.1"/>
    <property type="molecule type" value="Genomic_DNA"/>
</dbReference>
<protein>
    <submittedName>
        <fullName evidence="1">Uncharacterized protein</fullName>
    </submittedName>
</protein>
<proteinExistence type="predicted"/>
<reference evidence="1" key="2">
    <citation type="submission" date="2020-06" db="EMBL/GenBank/DDBJ databases">
        <title>Helianthus annuus Genome sequencing and assembly Release 2.</title>
        <authorList>
            <person name="Gouzy J."/>
            <person name="Langlade N."/>
            <person name="Munos S."/>
        </authorList>
    </citation>
    <scope>NUCLEOTIDE SEQUENCE</scope>
    <source>
        <tissue evidence="1">Leaves</tissue>
    </source>
</reference>
<keyword evidence="2" id="KW-1185">Reference proteome</keyword>
<comment type="caution">
    <text evidence="1">The sequence shown here is derived from an EMBL/GenBank/DDBJ whole genome shotgun (WGS) entry which is preliminary data.</text>
</comment>
<organism evidence="1 2">
    <name type="scientific">Helianthus annuus</name>
    <name type="common">Common sunflower</name>
    <dbReference type="NCBI Taxonomy" id="4232"/>
    <lineage>
        <taxon>Eukaryota</taxon>
        <taxon>Viridiplantae</taxon>
        <taxon>Streptophyta</taxon>
        <taxon>Embryophyta</taxon>
        <taxon>Tracheophyta</taxon>
        <taxon>Spermatophyta</taxon>
        <taxon>Magnoliopsida</taxon>
        <taxon>eudicotyledons</taxon>
        <taxon>Gunneridae</taxon>
        <taxon>Pentapetalae</taxon>
        <taxon>asterids</taxon>
        <taxon>campanulids</taxon>
        <taxon>Asterales</taxon>
        <taxon>Asteraceae</taxon>
        <taxon>Asteroideae</taxon>
        <taxon>Heliantheae alliance</taxon>
        <taxon>Heliantheae</taxon>
        <taxon>Helianthus</taxon>
    </lineage>
</organism>
<name>A0A9K3IMJ4_HELAN</name>
<evidence type="ECO:0000313" key="2">
    <source>
        <dbReference type="Proteomes" id="UP000215914"/>
    </source>
</evidence>
<dbReference type="Gramene" id="mRNA:HanXRQr2_Chr07g0301801">
    <property type="protein sequence ID" value="CDS:HanXRQr2_Chr07g0301801.1"/>
    <property type="gene ID" value="HanXRQr2_Chr07g0301801"/>
</dbReference>
<gene>
    <name evidence="1" type="ORF">HanXRQr2_Chr07g0301801</name>
</gene>
<reference evidence="1" key="1">
    <citation type="journal article" date="2017" name="Nature">
        <title>The sunflower genome provides insights into oil metabolism, flowering and Asterid evolution.</title>
        <authorList>
            <person name="Badouin H."/>
            <person name="Gouzy J."/>
            <person name="Grassa C.J."/>
            <person name="Murat F."/>
            <person name="Staton S.E."/>
            <person name="Cottret L."/>
            <person name="Lelandais-Briere C."/>
            <person name="Owens G.L."/>
            <person name="Carrere S."/>
            <person name="Mayjonade B."/>
            <person name="Legrand L."/>
            <person name="Gill N."/>
            <person name="Kane N.C."/>
            <person name="Bowers J.E."/>
            <person name="Hubner S."/>
            <person name="Bellec A."/>
            <person name="Berard A."/>
            <person name="Berges H."/>
            <person name="Blanchet N."/>
            <person name="Boniface M.C."/>
            <person name="Brunel D."/>
            <person name="Catrice O."/>
            <person name="Chaidir N."/>
            <person name="Claudel C."/>
            <person name="Donnadieu C."/>
            <person name="Faraut T."/>
            <person name="Fievet G."/>
            <person name="Helmstetter N."/>
            <person name="King M."/>
            <person name="Knapp S.J."/>
            <person name="Lai Z."/>
            <person name="Le Paslier M.C."/>
            <person name="Lippi Y."/>
            <person name="Lorenzon L."/>
            <person name="Mandel J.R."/>
            <person name="Marage G."/>
            <person name="Marchand G."/>
            <person name="Marquand E."/>
            <person name="Bret-Mestries E."/>
            <person name="Morien E."/>
            <person name="Nambeesan S."/>
            <person name="Nguyen T."/>
            <person name="Pegot-Espagnet P."/>
            <person name="Pouilly N."/>
            <person name="Raftis F."/>
            <person name="Sallet E."/>
            <person name="Schiex T."/>
            <person name="Thomas J."/>
            <person name="Vandecasteele C."/>
            <person name="Vares D."/>
            <person name="Vear F."/>
            <person name="Vautrin S."/>
            <person name="Crespi M."/>
            <person name="Mangin B."/>
            <person name="Burke J.M."/>
            <person name="Salse J."/>
            <person name="Munos S."/>
            <person name="Vincourt P."/>
            <person name="Rieseberg L.H."/>
            <person name="Langlade N.B."/>
        </authorList>
    </citation>
    <scope>NUCLEOTIDE SEQUENCE</scope>
    <source>
        <tissue evidence="1">Leaves</tissue>
    </source>
</reference>
<accession>A0A9K3IMJ4</accession>
<dbReference type="Proteomes" id="UP000215914">
    <property type="component" value="Unassembled WGS sequence"/>
</dbReference>
<evidence type="ECO:0000313" key="1">
    <source>
        <dbReference type="EMBL" id="KAF5799199.1"/>
    </source>
</evidence>
<dbReference type="AlphaFoldDB" id="A0A9K3IMJ4"/>